<gene>
    <name evidence="6" type="ORF">LJ739_06185</name>
</gene>
<dbReference type="EMBL" id="JAJEWP010000001">
    <property type="protein sequence ID" value="MCC2615822.1"/>
    <property type="molecule type" value="Genomic_DNA"/>
</dbReference>
<keyword evidence="3 6" id="KW-0413">Isomerase</keyword>
<dbReference type="InterPro" id="IPR029000">
    <property type="entry name" value="Cyclophilin-like_dom_sf"/>
</dbReference>
<organism evidence="6 7">
    <name type="scientific">Fluctibacter halophilus</name>
    <dbReference type="NCBI Taxonomy" id="226011"/>
    <lineage>
        <taxon>Bacteria</taxon>
        <taxon>Pseudomonadati</taxon>
        <taxon>Pseudomonadota</taxon>
        <taxon>Gammaproteobacteria</taxon>
        <taxon>Alteromonadales</taxon>
        <taxon>Alteromonadaceae</taxon>
        <taxon>Fluctibacter</taxon>
    </lineage>
</organism>
<proteinExistence type="predicted"/>
<dbReference type="InterPro" id="IPR044665">
    <property type="entry name" value="E_coli_cyclophilin_A-like"/>
</dbReference>
<keyword evidence="7" id="KW-1185">Reference proteome</keyword>
<protein>
    <recommendedName>
        <fullName evidence="1">peptidylprolyl isomerase</fullName>
        <ecNumber evidence="1">5.2.1.8</ecNumber>
    </recommendedName>
</protein>
<dbReference type="InterPro" id="IPR002130">
    <property type="entry name" value="Cyclophilin-type_PPIase_dom"/>
</dbReference>
<dbReference type="Pfam" id="PF00160">
    <property type="entry name" value="Pro_isomerase"/>
    <property type="match status" value="1"/>
</dbReference>
<evidence type="ECO:0000313" key="7">
    <source>
        <dbReference type="Proteomes" id="UP001520878"/>
    </source>
</evidence>
<comment type="caution">
    <text evidence="6">The sequence shown here is derived from an EMBL/GenBank/DDBJ whole genome shotgun (WGS) entry which is preliminary data.</text>
</comment>
<feature type="chain" id="PRO_5045483095" description="peptidylprolyl isomerase" evidence="4">
    <location>
        <begin position="24"/>
        <end position="287"/>
    </location>
</feature>
<reference evidence="6 7" key="1">
    <citation type="submission" date="2021-10" db="EMBL/GenBank/DDBJ databases">
        <title>Draft genome of Aestuariibacter halophilus JC2043.</title>
        <authorList>
            <person name="Emsley S.A."/>
            <person name="Pfannmuller K.M."/>
            <person name="Ushijima B."/>
            <person name="Saw J.H."/>
            <person name="Videau P."/>
        </authorList>
    </citation>
    <scope>NUCLEOTIDE SEQUENCE [LARGE SCALE GENOMIC DNA]</scope>
    <source>
        <strain evidence="6 7">JC2043</strain>
    </source>
</reference>
<name>A0ABS8G5G2_9ALTE</name>
<evidence type="ECO:0000256" key="1">
    <source>
        <dbReference type="ARBA" id="ARBA00013194"/>
    </source>
</evidence>
<feature type="domain" description="PPIase cyclophilin-type" evidence="5">
    <location>
        <begin position="45"/>
        <end position="228"/>
    </location>
</feature>
<dbReference type="CDD" id="cd00317">
    <property type="entry name" value="cyclophilin"/>
    <property type="match status" value="1"/>
</dbReference>
<sequence>MNSTCIRYFSLIVSTLFLSLAHAEDDQQWHSIPVENQVYMQTSEGLIIIELAPFMAPKHVERFTSLVNSGFYDGLDFYRVIDGFVAQGGDMNESRDSDYRSPLPAEFSRKIPAQNTFFSVQQPAFLAPQTGYLDGFPAGQDISAQQQWLLHCPGTVAMARGNEANSATTDFYIVLGQAPRHLDRNMSSFGRVVFGMENVQRLARAPHNAPGGVIEKPQLRSRIEWAKMASAIPAQQRIALSIQRPQSDAVEERLSGAQSLQGPFFHHPGSGNLDVCYYQLRIKASAP</sequence>
<evidence type="ECO:0000256" key="3">
    <source>
        <dbReference type="ARBA" id="ARBA00023235"/>
    </source>
</evidence>
<evidence type="ECO:0000313" key="6">
    <source>
        <dbReference type="EMBL" id="MCC2615822.1"/>
    </source>
</evidence>
<dbReference type="PROSITE" id="PS50072">
    <property type="entry name" value="CSA_PPIASE_2"/>
    <property type="match status" value="1"/>
</dbReference>
<keyword evidence="2" id="KW-0697">Rotamase</keyword>
<evidence type="ECO:0000256" key="2">
    <source>
        <dbReference type="ARBA" id="ARBA00023110"/>
    </source>
</evidence>
<dbReference type="Gene3D" id="2.40.100.10">
    <property type="entry name" value="Cyclophilin-like"/>
    <property type="match status" value="1"/>
</dbReference>
<dbReference type="Proteomes" id="UP001520878">
    <property type="component" value="Unassembled WGS sequence"/>
</dbReference>
<dbReference type="EC" id="5.2.1.8" evidence="1"/>
<dbReference type="RefSeq" id="WP_229158097.1">
    <property type="nucleotide sequence ID" value="NZ_JAJEWP010000001.1"/>
</dbReference>
<dbReference type="PANTHER" id="PTHR43246">
    <property type="entry name" value="PEPTIDYL-PROLYL CIS-TRANS ISOMERASE CYP38, CHLOROPLASTIC"/>
    <property type="match status" value="1"/>
</dbReference>
<keyword evidence="4" id="KW-0732">Signal</keyword>
<accession>A0ABS8G5G2</accession>
<dbReference type="GO" id="GO:0016853">
    <property type="term" value="F:isomerase activity"/>
    <property type="evidence" value="ECO:0007669"/>
    <property type="project" value="UniProtKB-KW"/>
</dbReference>
<dbReference type="SUPFAM" id="SSF50891">
    <property type="entry name" value="Cyclophilin-like"/>
    <property type="match status" value="1"/>
</dbReference>
<evidence type="ECO:0000256" key="4">
    <source>
        <dbReference type="SAM" id="SignalP"/>
    </source>
</evidence>
<evidence type="ECO:0000259" key="5">
    <source>
        <dbReference type="PROSITE" id="PS50072"/>
    </source>
</evidence>
<feature type="signal peptide" evidence="4">
    <location>
        <begin position="1"/>
        <end position="23"/>
    </location>
</feature>